<protein>
    <submittedName>
        <fullName evidence="1">Uncharacterized protein</fullName>
    </submittedName>
</protein>
<dbReference type="OrthoDB" id="6509217at2759"/>
<keyword evidence="2" id="KW-1185">Reference proteome</keyword>
<accession>A0A4Y2EAW4</accession>
<name>A0A4Y2EAW4_ARAVE</name>
<evidence type="ECO:0000313" key="1">
    <source>
        <dbReference type="EMBL" id="GBM24955.1"/>
    </source>
</evidence>
<gene>
    <name evidence="1" type="ORF">AVEN_23480_1</name>
</gene>
<dbReference type="AlphaFoldDB" id="A0A4Y2EAW4"/>
<proteinExistence type="predicted"/>
<sequence length="98" mass="12230">MNREQILALLLFRRRMKRKRKNRLIWVHPINERRQEFGAFYTLFEELRKDDTKFCKYFRMSMTSFDELHGRFKDTIQRKNTKMRNCIQPVEMLAITLR</sequence>
<comment type="caution">
    <text evidence="1">The sequence shown here is derived from an EMBL/GenBank/DDBJ whole genome shotgun (WGS) entry which is preliminary data.</text>
</comment>
<dbReference type="Proteomes" id="UP000499080">
    <property type="component" value="Unassembled WGS sequence"/>
</dbReference>
<evidence type="ECO:0000313" key="2">
    <source>
        <dbReference type="Proteomes" id="UP000499080"/>
    </source>
</evidence>
<reference evidence="1 2" key="1">
    <citation type="journal article" date="2019" name="Sci. Rep.">
        <title>Orb-weaving spider Araneus ventricosus genome elucidates the spidroin gene catalogue.</title>
        <authorList>
            <person name="Kono N."/>
            <person name="Nakamura H."/>
            <person name="Ohtoshi R."/>
            <person name="Moran D.A.P."/>
            <person name="Shinohara A."/>
            <person name="Yoshida Y."/>
            <person name="Fujiwara M."/>
            <person name="Mori M."/>
            <person name="Tomita M."/>
            <person name="Arakawa K."/>
        </authorList>
    </citation>
    <scope>NUCLEOTIDE SEQUENCE [LARGE SCALE GENOMIC DNA]</scope>
</reference>
<dbReference type="EMBL" id="BGPR01000528">
    <property type="protein sequence ID" value="GBM24955.1"/>
    <property type="molecule type" value="Genomic_DNA"/>
</dbReference>
<organism evidence="1 2">
    <name type="scientific">Araneus ventricosus</name>
    <name type="common">Orbweaver spider</name>
    <name type="synonym">Epeira ventricosa</name>
    <dbReference type="NCBI Taxonomy" id="182803"/>
    <lineage>
        <taxon>Eukaryota</taxon>
        <taxon>Metazoa</taxon>
        <taxon>Ecdysozoa</taxon>
        <taxon>Arthropoda</taxon>
        <taxon>Chelicerata</taxon>
        <taxon>Arachnida</taxon>
        <taxon>Araneae</taxon>
        <taxon>Araneomorphae</taxon>
        <taxon>Entelegynae</taxon>
        <taxon>Araneoidea</taxon>
        <taxon>Araneidae</taxon>
        <taxon>Araneus</taxon>
    </lineage>
</organism>